<sequence length="466" mass="50096">MKPTSTLTLPASLYAKVRDHLFPGDGLEAAAILLCSRVPGPRLRLLAREAIFVPHDACSHRAPDAITWPGEFVEHAIDQAEMDGLAIILIHSHPGGLFDFSDADDASDAAVLPSLFHAFGELHGSAIMVPGGAIRARLYTPSMDNQLVDLVSVAGDDIQYWWSDLTSVTPSRRPVAFTSDMTAEVGRLTAGVIGVSGTGSIVAEQLARLGFANVTLIDFDHLEHKNLNRILNSTIEGANRKQLKVNAFAAAIASYRGEGVAYAVPASVVTREAVLAASQCDVLFCCVDTLEARHIADLICSAFLLPLFDVGVVIPTRSAGMTRAIGDVCGRIDYVQPGGSTLQDRGVYSPVSLRAEYLRNAAPEAHREEQKAGYLQGMVDEAPAVIALNMRAASACVMEFIARAYPFRLEANRFYARTQFSLAACEEEYIAEDVFAKMPNPVLGRGSKEPLLGLPALKALVHEVAQ</sequence>
<dbReference type="GO" id="GO:0046872">
    <property type="term" value="F:metal ion binding"/>
    <property type="evidence" value="ECO:0007669"/>
    <property type="project" value="UniProtKB-KW"/>
</dbReference>
<dbReference type="GO" id="GO:0008641">
    <property type="term" value="F:ubiquitin-like modifier activating enzyme activity"/>
    <property type="evidence" value="ECO:0007669"/>
    <property type="project" value="InterPro"/>
</dbReference>
<evidence type="ECO:0000256" key="2">
    <source>
        <dbReference type="ARBA" id="ARBA00022723"/>
    </source>
</evidence>
<gene>
    <name evidence="8" type="ORF">DLM_0339</name>
</gene>
<dbReference type="KEGG" id="amah:DLM_0339"/>
<dbReference type="EMBL" id="AP018823">
    <property type="protein sequence ID" value="BBF84011.1"/>
    <property type="molecule type" value="Genomic_DNA"/>
</dbReference>
<evidence type="ECO:0000259" key="7">
    <source>
        <dbReference type="Pfam" id="PF14464"/>
    </source>
</evidence>
<keyword evidence="2" id="KW-0479">Metal-binding</keyword>
<evidence type="ECO:0000313" key="8">
    <source>
        <dbReference type="EMBL" id="BBF84011.1"/>
    </source>
</evidence>
<dbReference type="Proteomes" id="UP000198290">
    <property type="component" value="Chromosome"/>
</dbReference>
<evidence type="ECO:0008006" key="10">
    <source>
        <dbReference type="Google" id="ProtNLM"/>
    </source>
</evidence>
<keyword evidence="1" id="KW-0645">Protease</keyword>
<dbReference type="GO" id="GO:0006508">
    <property type="term" value="P:proteolysis"/>
    <property type="evidence" value="ECO:0007669"/>
    <property type="project" value="UniProtKB-KW"/>
</dbReference>
<feature type="domain" description="THIF-type NAD/FAD binding fold" evidence="6">
    <location>
        <begin position="183"/>
        <end position="323"/>
    </location>
</feature>
<dbReference type="InterPro" id="IPR000594">
    <property type="entry name" value="ThiF_NAD_FAD-bd"/>
</dbReference>
<dbReference type="Gene3D" id="3.40.50.720">
    <property type="entry name" value="NAD(P)-binding Rossmann-like Domain"/>
    <property type="match status" value="1"/>
</dbReference>
<keyword evidence="9" id="KW-1185">Reference proteome</keyword>
<evidence type="ECO:0000256" key="1">
    <source>
        <dbReference type="ARBA" id="ARBA00022670"/>
    </source>
</evidence>
<dbReference type="GO" id="GO:0008237">
    <property type="term" value="F:metallopeptidase activity"/>
    <property type="evidence" value="ECO:0007669"/>
    <property type="project" value="UniProtKB-KW"/>
</dbReference>
<dbReference type="AlphaFoldDB" id="A0A3G9GCS0"/>
<proteinExistence type="predicted"/>
<dbReference type="Pfam" id="PF00899">
    <property type="entry name" value="ThiF"/>
    <property type="match status" value="1"/>
</dbReference>
<evidence type="ECO:0000256" key="5">
    <source>
        <dbReference type="ARBA" id="ARBA00023049"/>
    </source>
</evidence>
<feature type="domain" description="JAB" evidence="7">
    <location>
        <begin position="10"/>
        <end position="118"/>
    </location>
</feature>
<evidence type="ECO:0000256" key="4">
    <source>
        <dbReference type="ARBA" id="ARBA00022833"/>
    </source>
</evidence>
<dbReference type="RefSeq" id="WP_089085083.1">
    <property type="nucleotide sequence ID" value="NZ_AP018823.1"/>
</dbReference>
<keyword evidence="4" id="KW-0862">Zinc</keyword>
<keyword evidence="3" id="KW-0378">Hydrolase</keyword>
<reference evidence="9" key="3">
    <citation type="journal article" date="2017" name="Plant Physiol. Biochem.">
        <title>Differential oxidative and antioxidative response of duckweed Lemna minor toward plant growth promoting/inhibiting bacteria.</title>
        <authorList>
            <person name="Ishizawa H."/>
            <person name="Kuroda M."/>
            <person name="Morikawa M."/>
            <person name="Ike M."/>
        </authorList>
    </citation>
    <scope>NUCLEOTIDE SEQUENCE [LARGE SCALE GENOMIC DNA]</scope>
    <source>
        <strain evidence="9">H3</strain>
    </source>
</reference>
<keyword evidence="5" id="KW-0482">Metalloprotease</keyword>
<protein>
    <recommendedName>
        <fullName evidence="10">Thiamine biosynthesis protein ThiF</fullName>
    </recommendedName>
</protein>
<reference evidence="9" key="1">
    <citation type="journal article" date="2017" name="Biotechnol. Biofuels">
        <title>Evaluation of environmental bacterial communities as a factor affecting the growth of duckweed Lemna minor.</title>
        <authorList>
            <person name="Ishizawa H."/>
            <person name="Kuroda M."/>
            <person name="Morikawa M."/>
            <person name="Ike M."/>
        </authorList>
    </citation>
    <scope>NUCLEOTIDE SEQUENCE [LARGE SCALE GENOMIC DNA]</scope>
    <source>
        <strain evidence="9">H3</strain>
    </source>
</reference>
<accession>A0A3G9GCS0</accession>
<dbReference type="Pfam" id="PF14464">
    <property type="entry name" value="Prok-JAB"/>
    <property type="match status" value="1"/>
</dbReference>
<dbReference type="SUPFAM" id="SSF69572">
    <property type="entry name" value="Activating enzymes of the ubiquitin-like proteins"/>
    <property type="match status" value="1"/>
</dbReference>
<dbReference type="InterPro" id="IPR035985">
    <property type="entry name" value="Ubiquitin-activating_enz"/>
</dbReference>
<evidence type="ECO:0000259" key="6">
    <source>
        <dbReference type="Pfam" id="PF00899"/>
    </source>
</evidence>
<reference evidence="8 9" key="2">
    <citation type="journal article" date="2017" name="Genome Announc.">
        <title>Draft genome sequence of Aquitalea magnusonii strain H3, a plant growth-promoting bacterium of duckweed Lemna minor.</title>
        <authorList>
            <person name="Ishizawa H."/>
            <person name="Kuroda M."/>
            <person name="Ike M."/>
        </authorList>
    </citation>
    <scope>NUCLEOTIDE SEQUENCE [LARGE SCALE GENOMIC DNA]</scope>
    <source>
        <strain evidence="8 9">H3</strain>
    </source>
</reference>
<dbReference type="InterPro" id="IPR028090">
    <property type="entry name" value="JAB_dom_prok"/>
</dbReference>
<organism evidence="8 9">
    <name type="scientific">Aquitalea magnusonii</name>
    <dbReference type="NCBI Taxonomy" id="332411"/>
    <lineage>
        <taxon>Bacteria</taxon>
        <taxon>Pseudomonadati</taxon>
        <taxon>Pseudomonadota</taxon>
        <taxon>Betaproteobacteria</taxon>
        <taxon>Neisseriales</taxon>
        <taxon>Chromobacteriaceae</taxon>
        <taxon>Aquitalea</taxon>
    </lineage>
</organism>
<name>A0A3G9GCS0_9NEIS</name>
<evidence type="ECO:0000313" key="9">
    <source>
        <dbReference type="Proteomes" id="UP000198290"/>
    </source>
</evidence>
<dbReference type="OrthoDB" id="6377837at2"/>
<evidence type="ECO:0000256" key="3">
    <source>
        <dbReference type="ARBA" id="ARBA00022801"/>
    </source>
</evidence>